<evidence type="ECO:0000259" key="10">
    <source>
        <dbReference type="PROSITE" id="PS50110"/>
    </source>
</evidence>
<dbReference type="Pfam" id="PF00486">
    <property type="entry name" value="Trans_reg_C"/>
    <property type="match status" value="1"/>
</dbReference>
<dbReference type="SUPFAM" id="SSF46894">
    <property type="entry name" value="C-terminal effector domain of the bipartite response regulators"/>
    <property type="match status" value="1"/>
</dbReference>
<dbReference type="GO" id="GO:0032993">
    <property type="term" value="C:protein-DNA complex"/>
    <property type="evidence" value="ECO:0007669"/>
    <property type="project" value="TreeGrafter"/>
</dbReference>
<dbReference type="Gene3D" id="1.10.10.10">
    <property type="entry name" value="Winged helix-like DNA-binding domain superfamily/Winged helix DNA-binding domain"/>
    <property type="match status" value="1"/>
</dbReference>
<dbReference type="PROSITE" id="PS50110">
    <property type="entry name" value="RESPONSE_REGULATORY"/>
    <property type="match status" value="1"/>
</dbReference>
<evidence type="ECO:0000256" key="8">
    <source>
        <dbReference type="PROSITE-ProRule" id="PRU00169"/>
    </source>
</evidence>
<feature type="modified residue" description="4-aspartylphosphate" evidence="8">
    <location>
        <position position="51"/>
    </location>
</feature>
<feature type="domain" description="Response regulatory" evidence="10">
    <location>
        <begin position="2"/>
        <end position="116"/>
    </location>
</feature>
<evidence type="ECO:0000256" key="1">
    <source>
        <dbReference type="ARBA" id="ARBA00018672"/>
    </source>
</evidence>
<dbReference type="Gene3D" id="3.40.50.2300">
    <property type="match status" value="1"/>
</dbReference>
<dbReference type="Gene3D" id="6.10.250.690">
    <property type="match status" value="1"/>
</dbReference>
<accession>A0A1W1WBE4</accession>
<feature type="DNA-binding region" description="OmpR/PhoB-type" evidence="9">
    <location>
        <begin position="125"/>
        <end position="222"/>
    </location>
</feature>
<evidence type="ECO:0000259" key="11">
    <source>
        <dbReference type="PROSITE" id="PS51755"/>
    </source>
</evidence>
<keyword evidence="4" id="KW-0805">Transcription regulation</keyword>
<dbReference type="SMART" id="SM00862">
    <property type="entry name" value="Trans_reg_C"/>
    <property type="match status" value="1"/>
</dbReference>
<dbReference type="FunFam" id="3.40.50.2300:FF:000002">
    <property type="entry name" value="DNA-binding response regulator PhoP"/>
    <property type="match status" value="1"/>
</dbReference>
<comment type="function">
    <text evidence="7">May play the central regulatory role in sporulation. It may be an element of the effector pathway responsible for the activation of sporulation genes in response to nutritional stress. Spo0A may act in concert with spo0H (a sigma factor) to control the expression of some genes that are critical to the sporulation process.</text>
</comment>
<evidence type="ECO:0000256" key="3">
    <source>
        <dbReference type="ARBA" id="ARBA00023012"/>
    </source>
</evidence>
<dbReference type="OrthoDB" id="9790442at2"/>
<gene>
    <name evidence="12" type="ORF">SAMN00768000_1185</name>
</gene>
<evidence type="ECO:0000256" key="2">
    <source>
        <dbReference type="ARBA" id="ARBA00022553"/>
    </source>
</evidence>
<dbReference type="GO" id="GO:0005829">
    <property type="term" value="C:cytosol"/>
    <property type="evidence" value="ECO:0007669"/>
    <property type="project" value="TreeGrafter"/>
</dbReference>
<dbReference type="GO" id="GO:0000976">
    <property type="term" value="F:transcription cis-regulatory region binding"/>
    <property type="evidence" value="ECO:0007669"/>
    <property type="project" value="TreeGrafter"/>
</dbReference>
<dbReference type="InterPro" id="IPR001789">
    <property type="entry name" value="Sig_transdc_resp-reg_receiver"/>
</dbReference>
<evidence type="ECO:0000313" key="13">
    <source>
        <dbReference type="Proteomes" id="UP000192660"/>
    </source>
</evidence>
<protein>
    <recommendedName>
        <fullName evidence="1">Stage 0 sporulation protein A homolog</fullName>
    </recommendedName>
</protein>
<keyword evidence="5 9" id="KW-0238">DNA-binding</keyword>
<dbReference type="InterPro" id="IPR011006">
    <property type="entry name" value="CheY-like_superfamily"/>
</dbReference>
<organism evidence="12 13">
    <name type="scientific">Sulfobacillus thermosulfidooxidans (strain DSM 9293 / VKM B-1269 / AT-1)</name>
    <dbReference type="NCBI Taxonomy" id="929705"/>
    <lineage>
        <taxon>Bacteria</taxon>
        <taxon>Bacillati</taxon>
        <taxon>Bacillota</taxon>
        <taxon>Clostridia</taxon>
        <taxon>Eubacteriales</taxon>
        <taxon>Clostridiales Family XVII. Incertae Sedis</taxon>
        <taxon>Sulfobacillus</taxon>
    </lineage>
</organism>
<keyword evidence="2 8" id="KW-0597">Phosphoprotein</keyword>
<dbReference type="CDD" id="cd17624">
    <property type="entry name" value="REC_OmpR_PmrA-like"/>
    <property type="match status" value="1"/>
</dbReference>
<dbReference type="SUPFAM" id="SSF52172">
    <property type="entry name" value="CheY-like"/>
    <property type="match status" value="1"/>
</dbReference>
<dbReference type="InterPro" id="IPR039420">
    <property type="entry name" value="WalR-like"/>
</dbReference>
<dbReference type="PANTHER" id="PTHR48111">
    <property type="entry name" value="REGULATOR OF RPOS"/>
    <property type="match status" value="1"/>
</dbReference>
<evidence type="ECO:0000256" key="5">
    <source>
        <dbReference type="ARBA" id="ARBA00023125"/>
    </source>
</evidence>
<dbReference type="InterPro" id="IPR016032">
    <property type="entry name" value="Sig_transdc_resp-reg_C-effctor"/>
</dbReference>
<dbReference type="Pfam" id="PF00072">
    <property type="entry name" value="Response_reg"/>
    <property type="match status" value="1"/>
</dbReference>
<reference evidence="13" key="1">
    <citation type="submission" date="2017-04" db="EMBL/GenBank/DDBJ databases">
        <authorList>
            <person name="Varghese N."/>
            <person name="Submissions S."/>
        </authorList>
    </citation>
    <scope>NUCLEOTIDE SEQUENCE [LARGE SCALE GENOMIC DNA]</scope>
    <source>
        <strain evidence="13">DSM 9293</strain>
    </source>
</reference>
<name>A0A1W1WBE4_SULTA</name>
<dbReference type="InterPro" id="IPR036388">
    <property type="entry name" value="WH-like_DNA-bd_sf"/>
</dbReference>
<dbReference type="AlphaFoldDB" id="A0A1W1WBE4"/>
<evidence type="ECO:0000256" key="9">
    <source>
        <dbReference type="PROSITE-ProRule" id="PRU01091"/>
    </source>
</evidence>
<keyword evidence="6" id="KW-0804">Transcription</keyword>
<dbReference type="PANTHER" id="PTHR48111:SF36">
    <property type="entry name" value="TRANSCRIPTIONAL REGULATORY PROTEIN CUTR"/>
    <property type="match status" value="1"/>
</dbReference>
<dbReference type="CDD" id="cd00383">
    <property type="entry name" value="trans_reg_C"/>
    <property type="match status" value="1"/>
</dbReference>
<evidence type="ECO:0000256" key="6">
    <source>
        <dbReference type="ARBA" id="ARBA00023163"/>
    </source>
</evidence>
<dbReference type="RefSeq" id="WP_084660981.1">
    <property type="nucleotide sequence ID" value="NZ_FWWY01000001.1"/>
</dbReference>
<keyword evidence="3" id="KW-0902">Two-component regulatory system</keyword>
<dbReference type="SMART" id="SM00448">
    <property type="entry name" value="REC"/>
    <property type="match status" value="1"/>
</dbReference>
<dbReference type="Proteomes" id="UP000192660">
    <property type="component" value="Unassembled WGS sequence"/>
</dbReference>
<evidence type="ECO:0000313" key="12">
    <source>
        <dbReference type="EMBL" id="SMC03631.1"/>
    </source>
</evidence>
<dbReference type="EMBL" id="FWWY01000001">
    <property type="protein sequence ID" value="SMC03631.1"/>
    <property type="molecule type" value="Genomic_DNA"/>
</dbReference>
<sequence>MKILLVEDDKKLGKLLRLALMRHTHIVEWSQSGHDSTQKIHDNTYDAVILDVSLPDTDGFSLCRLWRQEDINTPVLFLTARNTVNDKVEGLYSGGDDYVTKPFALEEVLARLHSLTRRGELAIRPDSYQIGNLRIDLTTKSLFCGTRPMSLAPKEWAVLEILLRHHRQVVTREDLLDGAWPSEVDFKANVVDAVIARLRKQLHSCRGGPKLQTLRGQGFMLS</sequence>
<evidence type="ECO:0000256" key="7">
    <source>
        <dbReference type="ARBA" id="ARBA00024867"/>
    </source>
</evidence>
<dbReference type="STRING" id="28034.BFX07_04230"/>
<proteinExistence type="predicted"/>
<dbReference type="InterPro" id="IPR001867">
    <property type="entry name" value="OmpR/PhoB-type_DNA-bd"/>
</dbReference>
<keyword evidence="13" id="KW-1185">Reference proteome</keyword>
<dbReference type="GO" id="GO:0006355">
    <property type="term" value="P:regulation of DNA-templated transcription"/>
    <property type="evidence" value="ECO:0007669"/>
    <property type="project" value="InterPro"/>
</dbReference>
<evidence type="ECO:0000256" key="4">
    <source>
        <dbReference type="ARBA" id="ARBA00023015"/>
    </source>
</evidence>
<feature type="domain" description="OmpR/PhoB-type" evidence="11">
    <location>
        <begin position="125"/>
        <end position="222"/>
    </location>
</feature>
<dbReference type="GO" id="GO:0000156">
    <property type="term" value="F:phosphorelay response regulator activity"/>
    <property type="evidence" value="ECO:0007669"/>
    <property type="project" value="TreeGrafter"/>
</dbReference>
<dbReference type="PROSITE" id="PS51755">
    <property type="entry name" value="OMPR_PHOB"/>
    <property type="match status" value="1"/>
</dbReference>